<gene>
    <name evidence="2" type="ORF">PtA15_12A477</name>
</gene>
<dbReference type="RefSeq" id="XP_053026042.1">
    <property type="nucleotide sequence ID" value="XM_053162089.1"/>
</dbReference>
<feature type="region of interest" description="Disordered" evidence="1">
    <location>
        <begin position="1"/>
        <end position="23"/>
    </location>
</feature>
<proteinExistence type="predicted"/>
<organism evidence="2 3">
    <name type="scientific">Puccinia triticina</name>
    <dbReference type="NCBI Taxonomy" id="208348"/>
    <lineage>
        <taxon>Eukaryota</taxon>
        <taxon>Fungi</taxon>
        <taxon>Dikarya</taxon>
        <taxon>Basidiomycota</taxon>
        <taxon>Pucciniomycotina</taxon>
        <taxon>Pucciniomycetes</taxon>
        <taxon>Pucciniales</taxon>
        <taxon>Pucciniaceae</taxon>
        <taxon>Puccinia</taxon>
    </lineage>
</organism>
<dbReference type="GeneID" id="77802984"/>
<dbReference type="Proteomes" id="UP001164743">
    <property type="component" value="Chromosome 12A"/>
</dbReference>
<evidence type="ECO:0000313" key="3">
    <source>
        <dbReference type="Proteomes" id="UP001164743"/>
    </source>
</evidence>
<dbReference type="EMBL" id="CP110432">
    <property type="protein sequence ID" value="WAQ90487.1"/>
    <property type="molecule type" value="Genomic_DNA"/>
</dbReference>
<keyword evidence="3" id="KW-1185">Reference proteome</keyword>
<sequence>MSGPVRKARAEAGLAQPVGRRGEPGAVDVLAGLRAKLGSKTISIWSDEHYAGKKPERHLGWSSRD</sequence>
<evidence type="ECO:0000256" key="1">
    <source>
        <dbReference type="SAM" id="MobiDB-lite"/>
    </source>
</evidence>
<name>A0ABY7D1B1_9BASI</name>
<evidence type="ECO:0000313" key="2">
    <source>
        <dbReference type="EMBL" id="WAQ90487.1"/>
    </source>
</evidence>
<accession>A0ABY7D1B1</accession>
<protein>
    <submittedName>
        <fullName evidence="2">Uncharacterized protein</fullName>
    </submittedName>
</protein>
<reference evidence="2" key="1">
    <citation type="submission" date="2022-10" db="EMBL/GenBank/DDBJ databases">
        <title>Puccinia triticina Genome sequencing and assembly.</title>
        <authorList>
            <person name="Li C."/>
        </authorList>
    </citation>
    <scope>NUCLEOTIDE SEQUENCE</scope>
    <source>
        <strain evidence="2">Pt15</strain>
    </source>
</reference>